<dbReference type="AlphaFoldDB" id="A0A3B0BIB1"/>
<organism evidence="1 2">
    <name type="scientific">Paenibacillus ginsengarvi</name>
    <dbReference type="NCBI Taxonomy" id="400777"/>
    <lineage>
        <taxon>Bacteria</taxon>
        <taxon>Bacillati</taxon>
        <taxon>Bacillota</taxon>
        <taxon>Bacilli</taxon>
        <taxon>Bacillales</taxon>
        <taxon>Paenibacillaceae</taxon>
        <taxon>Paenibacillus</taxon>
    </lineage>
</organism>
<dbReference type="InterPro" id="IPR027417">
    <property type="entry name" value="P-loop_NTPase"/>
</dbReference>
<evidence type="ECO:0000313" key="1">
    <source>
        <dbReference type="EMBL" id="RKN71849.1"/>
    </source>
</evidence>
<dbReference type="Gene3D" id="3.40.50.300">
    <property type="entry name" value="P-loop containing nucleotide triphosphate hydrolases"/>
    <property type="match status" value="1"/>
</dbReference>
<dbReference type="Proteomes" id="UP000282311">
    <property type="component" value="Unassembled WGS sequence"/>
</dbReference>
<comment type="caution">
    <text evidence="1">The sequence shown here is derived from an EMBL/GenBank/DDBJ whole genome shotgun (WGS) entry which is preliminary data.</text>
</comment>
<evidence type="ECO:0000313" key="2">
    <source>
        <dbReference type="Proteomes" id="UP000282311"/>
    </source>
</evidence>
<dbReference type="SUPFAM" id="SSF52540">
    <property type="entry name" value="P-loop containing nucleoside triphosphate hydrolases"/>
    <property type="match status" value="1"/>
</dbReference>
<accession>A0A3B0BIB1</accession>
<dbReference type="OrthoDB" id="2676652at2"/>
<sequence>MRIAFVTQDEDLVQEWLSGQIRDGDEALWFQQPEALIASPTAAEVEHIVLSDRYFGLSLFCDYVEQFKAHCPKAGLTVLLSDKHDVAENGRWIKACIVSGVQYVPPHRTKEAICGTLYLNCYGEARDLNDSGGQTFVFVGSTPNIGTTFVAFGAAVGLACRTERSVAYICLNLKSSKLHRYIGIEKPEGSLDHLRAEIRSQSLRPERLRSYCEAVKGVPNLRVLFGNQLREQAEFFTAEDIEHLLQTAKRAFDLCIVEVNAYWDNAATVCSLLGADSRIMVTTPELTHFQEDANRWLRGLCPVIGLDAESFDLILTQSDKSGGPAGIRHQDIRKETGLSLIGKVGKYADLTDTVNQGKLLDLLLGPHPLARDLNEIVTVLAALGRIETKAIVKAHPLKRWLGRWTGKTGKARRTLWES</sequence>
<keyword evidence="2" id="KW-1185">Reference proteome</keyword>
<protein>
    <submittedName>
        <fullName evidence="1">Uncharacterized protein</fullName>
    </submittedName>
</protein>
<dbReference type="RefSeq" id="WP_120750746.1">
    <property type="nucleotide sequence ID" value="NZ_RBAH01000028.1"/>
</dbReference>
<name>A0A3B0BIB1_9BACL</name>
<reference evidence="1 2" key="1">
    <citation type="journal article" date="2007" name="Int. J. Syst. Evol. Microbiol.">
        <title>Paenibacillus ginsengarvi sp. nov., isolated from soil from ginseng cultivation.</title>
        <authorList>
            <person name="Yoon M.H."/>
            <person name="Ten L.N."/>
            <person name="Im W.T."/>
        </authorList>
    </citation>
    <scope>NUCLEOTIDE SEQUENCE [LARGE SCALE GENOMIC DNA]</scope>
    <source>
        <strain evidence="1 2">KCTC 13059</strain>
    </source>
</reference>
<gene>
    <name evidence="1" type="ORF">D7M11_28880</name>
</gene>
<dbReference type="EMBL" id="RBAH01000028">
    <property type="protein sequence ID" value="RKN71849.1"/>
    <property type="molecule type" value="Genomic_DNA"/>
</dbReference>
<proteinExistence type="predicted"/>